<evidence type="ECO:0000313" key="3">
    <source>
        <dbReference type="Proteomes" id="UP001626550"/>
    </source>
</evidence>
<name>A0ABD2PQ22_9PLAT</name>
<dbReference type="AlphaFoldDB" id="A0ABD2PQ22"/>
<keyword evidence="3" id="KW-1185">Reference proteome</keyword>
<dbReference type="EMBL" id="JBJKFK010004034">
    <property type="protein sequence ID" value="KAL3309339.1"/>
    <property type="molecule type" value="Genomic_DNA"/>
</dbReference>
<accession>A0ABD2PQ22</accession>
<feature type="region of interest" description="Disordered" evidence="1">
    <location>
        <begin position="32"/>
        <end position="66"/>
    </location>
</feature>
<feature type="compositionally biased region" description="Polar residues" evidence="1">
    <location>
        <begin position="38"/>
        <end position="66"/>
    </location>
</feature>
<gene>
    <name evidence="2" type="ORF">Ciccas_012117</name>
</gene>
<proteinExistence type="predicted"/>
<sequence>MFHRISKFRLALVCFKKNRRVQVHQANCRQDLDRPHNSFESQTLAQSITTPSKRNSSHSSWTRWPI</sequence>
<organism evidence="2 3">
    <name type="scientific">Cichlidogyrus casuarinus</name>
    <dbReference type="NCBI Taxonomy" id="1844966"/>
    <lineage>
        <taxon>Eukaryota</taxon>
        <taxon>Metazoa</taxon>
        <taxon>Spiralia</taxon>
        <taxon>Lophotrochozoa</taxon>
        <taxon>Platyhelminthes</taxon>
        <taxon>Monogenea</taxon>
        <taxon>Monopisthocotylea</taxon>
        <taxon>Dactylogyridea</taxon>
        <taxon>Ancyrocephalidae</taxon>
        <taxon>Cichlidogyrus</taxon>
    </lineage>
</organism>
<reference evidence="2 3" key="1">
    <citation type="submission" date="2024-11" db="EMBL/GenBank/DDBJ databases">
        <title>Adaptive evolution of stress response genes in parasites aligns with host niche diversity.</title>
        <authorList>
            <person name="Hahn C."/>
            <person name="Resl P."/>
        </authorList>
    </citation>
    <scope>NUCLEOTIDE SEQUENCE [LARGE SCALE GENOMIC DNA]</scope>
    <source>
        <strain evidence="2">EGGRZ-B1_66</strain>
        <tissue evidence="2">Body</tissue>
    </source>
</reference>
<evidence type="ECO:0000256" key="1">
    <source>
        <dbReference type="SAM" id="MobiDB-lite"/>
    </source>
</evidence>
<comment type="caution">
    <text evidence="2">The sequence shown here is derived from an EMBL/GenBank/DDBJ whole genome shotgun (WGS) entry which is preliminary data.</text>
</comment>
<protein>
    <submittedName>
        <fullName evidence="2">Uncharacterized protein</fullName>
    </submittedName>
</protein>
<evidence type="ECO:0000313" key="2">
    <source>
        <dbReference type="EMBL" id="KAL3309339.1"/>
    </source>
</evidence>
<dbReference type="Proteomes" id="UP001626550">
    <property type="component" value="Unassembled WGS sequence"/>
</dbReference>